<dbReference type="InterPro" id="IPR024478">
    <property type="entry name" value="HlyB_4HB_MCP"/>
</dbReference>
<evidence type="ECO:0000259" key="5">
    <source>
        <dbReference type="PROSITE" id="PS50109"/>
    </source>
</evidence>
<feature type="coiled-coil region" evidence="3">
    <location>
        <begin position="210"/>
        <end position="252"/>
    </location>
</feature>
<dbReference type="Proteomes" id="UP000318126">
    <property type="component" value="Unassembled WGS sequence"/>
</dbReference>
<sequence length="504" mass="56855">MPLNKEIVLSTLKNKFVFISSIALLAFIIFGVFTTYSLVQLNMEVEKLFNLSELRTRAIFQAHDSISNMESELIKLIIADDKESIRSSSVASIRATAFLDESLQQLELQIPDNSNVAALSKNLSLIKPHRMNIIGLARSNQDLKALNIVNEISPITDVISKNLDKIILSDRRNLNGLFKEYKRSEIKILILFVSIITLSLLLLVFVNISLQKAKTALSKLNHELEKKVRSRTEALETSYNEIELTLDKLQQTQGKLIESEKMASLGGLVSGMAHELNTPIGVCITSGSYLFDSTTLFEKKYSEGNLDETDCEALINSNKDSMKLIISNLNKCSHLIQYFKKISVQHSSDKPELLMMKKCVEETVMNTRTQFKEIKSRASIHCPKDLQVLHVKSALHEIIMNLVMNSLQHGNDKGAHREIEINIDISQSEGMIKLIYCDSGKGIGTENMDKIFEPFFTTKRCEGQNGLGLTIVYNLIMHSLKGHIKCRSNQDRKAIFELEFPDNL</sequence>
<dbReference type="InterPro" id="IPR005467">
    <property type="entry name" value="His_kinase_dom"/>
</dbReference>
<evidence type="ECO:0000313" key="7">
    <source>
        <dbReference type="Proteomes" id="UP000318126"/>
    </source>
</evidence>
<dbReference type="Pfam" id="PF02518">
    <property type="entry name" value="HATPase_c"/>
    <property type="match status" value="1"/>
</dbReference>
<organism evidence="6 7">
    <name type="scientific">Shewanella hanedai</name>
    <name type="common">Alteromonas hanedai</name>
    <dbReference type="NCBI Taxonomy" id="25"/>
    <lineage>
        <taxon>Bacteria</taxon>
        <taxon>Pseudomonadati</taxon>
        <taxon>Pseudomonadota</taxon>
        <taxon>Gammaproteobacteria</taxon>
        <taxon>Alteromonadales</taxon>
        <taxon>Shewanellaceae</taxon>
        <taxon>Shewanella</taxon>
    </lineage>
</organism>
<evidence type="ECO:0000313" key="6">
    <source>
        <dbReference type="EMBL" id="TRY15055.1"/>
    </source>
</evidence>
<accession>A0A553JRG0</accession>
<dbReference type="SUPFAM" id="SSF55874">
    <property type="entry name" value="ATPase domain of HSP90 chaperone/DNA topoisomerase II/histidine kinase"/>
    <property type="match status" value="1"/>
</dbReference>
<gene>
    <name evidence="6" type="ORF">FN961_07025</name>
</gene>
<dbReference type="EC" id="2.7.13.3" evidence="2"/>
<name>A0A553JRG0_SHEHA</name>
<dbReference type="Gene3D" id="3.30.565.10">
    <property type="entry name" value="Histidine kinase-like ATPase, C-terminal domain"/>
    <property type="match status" value="1"/>
</dbReference>
<dbReference type="PROSITE" id="PS50109">
    <property type="entry name" value="HIS_KIN"/>
    <property type="match status" value="1"/>
</dbReference>
<feature type="domain" description="Histidine kinase" evidence="5">
    <location>
        <begin position="271"/>
        <end position="504"/>
    </location>
</feature>
<evidence type="ECO:0000256" key="2">
    <source>
        <dbReference type="ARBA" id="ARBA00012438"/>
    </source>
</evidence>
<keyword evidence="7" id="KW-1185">Reference proteome</keyword>
<keyword evidence="4" id="KW-0812">Transmembrane</keyword>
<evidence type="ECO:0000256" key="1">
    <source>
        <dbReference type="ARBA" id="ARBA00000085"/>
    </source>
</evidence>
<dbReference type="Gene3D" id="1.10.287.130">
    <property type="match status" value="1"/>
</dbReference>
<keyword evidence="4" id="KW-1133">Transmembrane helix</keyword>
<dbReference type="PANTHER" id="PTHR43065:SF42">
    <property type="entry name" value="TWO-COMPONENT SENSOR PPRA"/>
    <property type="match status" value="1"/>
</dbReference>
<dbReference type="AlphaFoldDB" id="A0A553JRG0"/>
<comment type="catalytic activity">
    <reaction evidence="1">
        <text>ATP + protein L-histidine = ADP + protein N-phospho-L-histidine.</text>
        <dbReference type="EC" id="2.7.13.3"/>
    </reaction>
</comment>
<dbReference type="RefSeq" id="WP_143563842.1">
    <property type="nucleotide sequence ID" value="NZ_BMPL01000005.1"/>
</dbReference>
<evidence type="ECO:0000256" key="4">
    <source>
        <dbReference type="SAM" id="Phobius"/>
    </source>
</evidence>
<keyword evidence="3" id="KW-0175">Coiled coil</keyword>
<feature type="transmembrane region" description="Helical" evidence="4">
    <location>
        <begin position="16"/>
        <end position="39"/>
    </location>
</feature>
<dbReference type="PRINTS" id="PR00344">
    <property type="entry name" value="BCTRLSENSOR"/>
</dbReference>
<dbReference type="InterPro" id="IPR036890">
    <property type="entry name" value="HATPase_C_sf"/>
</dbReference>
<dbReference type="Pfam" id="PF12729">
    <property type="entry name" value="4HB_MCP_1"/>
    <property type="match status" value="1"/>
</dbReference>
<evidence type="ECO:0000256" key="3">
    <source>
        <dbReference type="SAM" id="Coils"/>
    </source>
</evidence>
<dbReference type="EMBL" id="VKGK01000006">
    <property type="protein sequence ID" value="TRY15055.1"/>
    <property type="molecule type" value="Genomic_DNA"/>
</dbReference>
<dbReference type="InterPro" id="IPR003594">
    <property type="entry name" value="HATPase_dom"/>
</dbReference>
<comment type="caution">
    <text evidence="6">The sequence shown here is derived from an EMBL/GenBank/DDBJ whole genome shotgun (WGS) entry which is preliminary data.</text>
</comment>
<dbReference type="OrthoDB" id="1931120at2"/>
<dbReference type="InterPro" id="IPR004358">
    <property type="entry name" value="Sig_transdc_His_kin-like_C"/>
</dbReference>
<proteinExistence type="predicted"/>
<dbReference type="GO" id="GO:0004673">
    <property type="term" value="F:protein histidine kinase activity"/>
    <property type="evidence" value="ECO:0007669"/>
    <property type="project" value="UniProtKB-EC"/>
</dbReference>
<reference evidence="7" key="1">
    <citation type="submission" date="2019-07" db="EMBL/GenBank/DDBJ databases">
        <title>Shewanella sp. YLB-08 draft genomic sequence.</title>
        <authorList>
            <person name="Yu L."/>
        </authorList>
    </citation>
    <scope>NUCLEOTIDE SEQUENCE [LARGE SCALE GENOMIC DNA]</scope>
    <source>
        <strain evidence="7">JCM 20706</strain>
    </source>
</reference>
<dbReference type="PANTHER" id="PTHR43065">
    <property type="entry name" value="SENSOR HISTIDINE KINASE"/>
    <property type="match status" value="1"/>
</dbReference>
<keyword evidence="4" id="KW-0472">Membrane</keyword>
<feature type="transmembrane region" description="Helical" evidence="4">
    <location>
        <begin position="188"/>
        <end position="210"/>
    </location>
</feature>
<dbReference type="SMART" id="SM00387">
    <property type="entry name" value="HATPase_c"/>
    <property type="match status" value="1"/>
</dbReference>
<protein>
    <recommendedName>
        <fullName evidence="2">histidine kinase</fullName>
        <ecNumber evidence="2">2.7.13.3</ecNumber>
    </recommendedName>
</protein>